<dbReference type="InterPro" id="IPR036286">
    <property type="entry name" value="LexA/Signal_pep-like_sf"/>
</dbReference>
<keyword evidence="2" id="KW-1185">Reference proteome</keyword>
<dbReference type="Gene3D" id="2.10.109.10">
    <property type="entry name" value="Umud Fragment, subunit A"/>
    <property type="match status" value="1"/>
</dbReference>
<evidence type="ECO:0000313" key="2">
    <source>
        <dbReference type="Proteomes" id="UP000325690"/>
    </source>
</evidence>
<gene>
    <name evidence="1" type="ORF">MPHL21000_14995</name>
</gene>
<proteinExistence type="predicted"/>
<dbReference type="CDD" id="cd06462">
    <property type="entry name" value="Peptidase_S24_S26"/>
    <property type="match status" value="1"/>
</dbReference>
<organism evidence="1 2">
    <name type="scientific">Mycolicibacterium phlei DSM 43239 = CCUG 21000</name>
    <dbReference type="NCBI Taxonomy" id="1226750"/>
    <lineage>
        <taxon>Bacteria</taxon>
        <taxon>Bacillati</taxon>
        <taxon>Actinomycetota</taxon>
        <taxon>Actinomycetes</taxon>
        <taxon>Mycobacteriales</taxon>
        <taxon>Mycobacteriaceae</taxon>
        <taxon>Mycolicibacterium</taxon>
    </lineage>
</organism>
<reference evidence="1 2" key="1">
    <citation type="submission" date="2012-10" db="EMBL/GenBank/DDBJ databases">
        <title>The draft sequence of the Mycobacterium pheli genome.</title>
        <authorList>
            <person name="Pettersson B.M.F."/>
            <person name="Das S."/>
            <person name="Dasgupta S."/>
            <person name="Bhattacharya A."/>
            <person name="Kirsebom L.A."/>
        </authorList>
    </citation>
    <scope>NUCLEOTIDE SEQUENCE [LARGE SCALE GENOMIC DNA]</scope>
    <source>
        <strain evidence="1 2">CCUG 21000</strain>
    </source>
</reference>
<protein>
    <submittedName>
        <fullName evidence="1">Repressor</fullName>
    </submittedName>
</protein>
<comment type="caution">
    <text evidence="1">The sequence shown here is derived from an EMBL/GenBank/DDBJ whole genome shotgun (WGS) entry which is preliminary data.</text>
</comment>
<dbReference type="AlphaFoldDB" id="A0A5N5UXV6"/>
<evidence type="ECO:0000313" key="1">
    <source>
        <dbReference type="EMBL" id="KAB7754455.1"/>
    </source>
</evidence>
<dbReference type="EMBL" id="ANBP01000023">
    <property type="protein sequence ID" value="KAB7754455.1"/>
    <property type="molecule type" value="Genomic_DNA"/>
</dbReference>
<dbReference type="Proteomes" id="UP000325690">
    <property type="component" value="Unassembled WGS sequence"/>
</dbReference>
<accession>A0A5N5UXV6</accession>
<name>A0A5N5UXV6_MYCPH</name>
<dbReference type="SUPFAM" id="SSF51306">
    <property type="entry name" value="LexA/Signal peptidase"/>
    <property type="match status" value="1"/>
</dbReference>
<sequence>MRLNQTPLHGALRLFRVVDDSMRPALRPGDGLVALRGGAVRTGQLRVFPDPRRSTRWLIKRVGEVYRGDAGTIFEARSDNPRAPGAADSHEFGWVPAAGSYRVVWTVRAKSPD</sequence>